<dbReference type="OrthoDB" id="14763at2157"/>
<dbReference type="EMBL" id="FOOQ01000003">
    <property type="protein sequence ID" value="SFG72161.1"/>
    <property type="molecule type" value="Genomic_DNA"/>
</dbReference>
<proteinExistence type="predicted"/>
<evidence type="ECO:0000259" key="4">
    <source>
        <dbReference type="PROSITE" id="PS51077"/>
    </source>
</evidence>
<dbReference type="Proteomes" id="UP000198876">
    <property type="component" value="Unassembled WGS sequence"/>
</dbReference>
<keyword evidence="7" id="KW-1185">Reference proteome</keyword>
<evidence type="ECO:0000259" key="5">
    <source>
        <dbReference type="PROSITE" id="PS51078"/>
    </source>
</evidence>
<dbReference type="Pfam" id="PF01614">
    <property type="entry name" value="IclR_C"/>
    <property type="match status" value="1"/>
</dbReference>
<evidence type="ECO:0000256" key="2">
    <source>
        <dbReference type="ARBA" id="ARBA00023125"/>
    </source>
</evidence>
<dbReference type="Gene3D" id="1.10.10.10">
    <property type="entry name" value="Winged helix-like DNA-binding domain superfamily/Winged helix DNA-binding domain"/>
    <property type="match status" value="1"/>
</dbReference>
<dbReference type="InterPro" id="IPR014757">
    <property type="entry name" value="Tscrpt_reg_IclR_C"/>
</dbReference>
<dbReference type="AlphaFoldDB" id="A0A1I2UBS4"/>
<dbReference type="InterPro" id="IPR029016">
    <property type="entry name" value="GAF-like_dom_sf"/>
</dbReference>
<dbReference type="GO" id="GO:0045892">
    <property type="term" value="P:negative regulation of DNA-templated transcription"/>
    <property type="evidence" value="ECO:0007669"/>
    <property type="project" value="TreeGrafter"/>
</dbReference>
<feature type="domain" description="IclR-ED" evidence="5">
    <location>
        <begin position="70"/>
        <end position="257"/>
    </location>
</feature>
<evidence type="ECO:0000256" key="1">
    <source>
        <dbReference type="ARBA" id="ARBA00023015"/>
    </source>
</evidence>
<evidence type="ECO:0000313" key="7">
    <source>
        <dbReference type="Proteomes" id="UP000198876"/>
    </source>
</evidence>
<feature type="domain" description="HTH iclR-type" evidence="4">
    <location>
        <begin position="10"/>
        <end position="69"/>
    </location>
</feature>
<organism evidence="6 7">
    <name type="scientific">Halopelagius inordinatus</name>
    <dbReference type="NCBI Taxonomy" id="553467"/>
    <lineage>
        <taxon>Archaea</taxon>
        <taxon>Methanobacteriati</taxon>
        <taxon>Methanobacteriota</taxon>
        <taxon>Stenosarchaea group</taxon>
        <taxon>Halobacteria</taxon>
        <taxon>Halobacteriales</taxon>
        <taxon>Haloferacaceae</taxon>
    </lineage>
</organism>
<dbReference type="PANTHER" id="PTHR30136">
    <property type="entry name" value="HELIX-TURN-HELIX TRANSCRIPTIONAL REGULATOR, ICLR FAMILY"/>
    <property type="match status" value="1"/>
</dbReference>
<keyword evidence="3" id="KW-0804">Transcription</keyword>
<dbReference type="SUPFAM" id="SSF55781">
    <property type="entry name" value="GAF domain-like"/>
    <property type="match status" value="1"/>
</dbReference>
<gene>
    <name evidence="6" type="ORF">SAMN04488063_2781</name>
</gene>
<name>A0A1I2UBS4_9EURY</name>
<dbReference type="SUPFAM" id="SSF46785">
    <property type="entry name" value="Winged helix' DNA-binding domain"/>
    <property type="match status" value="1"/>
</dbReference>
<dbReference type="InterPro" id="IPR036390">
    <property type="entry name" value="WH_DNA-bd_sf"/>
</dbReference>
<dbReference type="InterPro" id="IPR050707">
    <property type="entry name" value="HTH_MetabolicPath_Reg"/>
</dbReference>
<dbReference type="GO" id="GO:0003700">
    <property type="term" value="F:DNA-binding transcription factor activity"/>
    <property type="evidence" value="ECO:0007669"/>
    <property type="project" value="TreeGrafter"/>
</dbReference>
<dbReference type="PROSITE" id="PS51078">
    <property type="entry name" value="ICLR_ED"/>
    <property type="match status" value="1"/>
</dbReference>
<dbReference type="CDD" id="cd00090">
    <property type="entry name" value="HTH_ARSR"/>
    <property type="match status" value="1"/>
</dbReference>
<evidence type="ECO:0000256" key="3">
    <source>
        <dbReference type="ARBA" id="ARBA00023163"/>
    </source>
</evidence>
<dbReference type="InterPro" id="IPR036388">
    <property type="entry name" value="WH-like_DNA-bd_sf"/>
</dbReference>
<dbReference type="Gene3D" id="3.30.450.40">
    <property type="match status" value="1"/>
</dbReference>
<dbReference type="PANTHER" id="PTHR30136:SF35">
    <property type="entry name" value="HTH-TYPE TRANSCRIPTIONAL REGULATOR RV1719"/>
    <property type="match status" value="1"/>
</dbReference>
<keyword evidence="2" id="KW-0238">DNA-binding</keyword>
<dbReference type="InterPro" id="IPR005471">
    <property type="entry name" value="Tscrpt_reg_IclR_N"/>
</dbReference>
<dbReference type="Pfam" id="PF09339">
    <property type="entry name" value="HTH_IclR"/>
    <property type="match status" value="1"/>
</dbReference>
<dbReference type="GO" id="GO:0003677">
    <property type="term" value="F:DNA binding"/>
    <property type="evidence" value="ECO:0007669"/>
    <property type="project" value="UniProtKB-KW"/>
</dbReference>
<protein>
    <submittedName>
        <fullName evidence="6">Transcriptional regulator, IclR family</fullName>
    </submittedName>
</protein>
<dbReference type="STRING" id="553467.SAMN04488063_2781"/>
<reference evidence="7" key="1">
    <citation type="submission" date="2016-10" db="EMBL/GenBank/DDBJ databases">
        <authorList>
            <person name="Varghese N."/>
            <person name="Submissions S."/>
        </authorList>
    </citation>
    <scope>NUCLEOTIDE SEQUENCE [LARGE SCALE GENOMIC DNA]</scope>
    <source>
        <strain evidence="7">CGMCC 1.7739</strain>
    </source>
</reference>
<dbReference type="RefSeq" id="WP_092893167.1">
    <property type="nucleotide sequence ID" value="NZ_FOOQ01000003.1"/>
</dbReference>
<keyword evidence="1" id="KW-0805">Transcription regulation</keyword>
<evidence type="ECO:0000313" key="6">
    <source>
        <dbReference type="EMBL" id="SFG72161.1"/>
    </source>
</evidence>
<sequence>MTDDRSPRRIQSVEVAFEILEVLRDAEGATVTEVAEQIDRSPGTTHTYLATLRDQGYVRSIDGTYGVGLFALPLGEYVRSRSRLYQVGKSEVDKLAQETGEAGHLVVESHGREILLYEQFGPDAVGEDLYTRIKGFPRRNLHCSAASKAILAHLDPDRRDSILADYEFVERTPNTILEEDALREELEEVRENGFARNDEEQIAGVRAIAAPIVHEEVVHGAISLSAPTSRIRGEQFSESVPERVVHSANVIEVNLQTPPASGEL</sequence>
<dbReference type="PROSITE" id="PS51077">
    <property type="entry name" value="HTH_ICLR"/>
    <property type="match status" value="1"/>
</dbReference>
<dbReference type="SMART" id="SM00346">
    <property type="entry name" value="HTH_ICLR"/>
    <property type="match status" value="1"/>
</dbReference>
<accession>A0A1I2UBS4</accession>
<dbReference type="InterPro" id="IPR011991">
    <property type="entry name" value="ArsR-like_HTH"/>
</dbReference>